<dbReference type="HOGENOM" id="CLU_1288020_0_0_5"/>
<dbReference type="eggNOG" id="ENOG5031V3F">
    <property type="taxonomic scope" value="Bacteria"/>
</dbReference>
<proteinExistence type="predicted"/>
<dbReference type="EMBL" id="CANI01000032">
    <property type="protein sequence ID" value="CCM77606.1"/>
    <property type="molecule type" value="Genomic_DNA"/>
</dbReference>
<evidence type="ECO:0000313" key="1">
    <source>
        <dbReference type="EMBL" id="CCM77606.1"/>
    </source>
</evidence>
<keyword evidence="2" id="KW-1185">Reference proteome</keyword>
<dbReference type="Proteomes" id="UP000009319">
    <property type="component" value="Unassembled WGS sequence"/>
</dbReference>
<protein>
    <submittedName>
        <fullName evidence="1">Uncharacterized protein</fullName>
    </submittedName>
</protein>
<accession>K0PMB9</accession>
<dbReference type="AlphaFoldDB" id="K0PMB9"/>
<name>K0PMB9_9HYPH</name>
<dbReference type="STRING" id="1211777.BN77_0562"/>
<reference evidence="1 2" key="1">
    <citation type="journal article" date="2013" name="Genome Announc.">
        <title>Draft Genome Sequence of Rhizobium mesoamericanum STM3625, a Nitrogen-Fixing Symbiont of Mimosa pudica Isolated in French Guiana (South America).</title>
        <authorList>
            <person name="Moulin L."/>
            <person name="Mornico D."/>
            <person name="Melkonian R."/>
            <person name="Klonowska A."/>
        </authorList>
    </citation>
    <scope>NUCLEOTIDE SEQUENCE [LARGE SCALE GENOMIC DNA]</scope>
    <source>
        <strain evidence="1 2">STM3625</strain>
    </source>
</reference>
<organism evidence="1 2">
    <name type="scientific">Rhizobium mesoamericanum STM3625</name>
    <dbReference type="NCBI Taxonomy" id="1211777"/>
    <lineage>
        <taxon>Bacteria</taxon>
        <taxon>Pseudomonadati</taxon>
        <taxon>Pseudomonadota</taxon>
        <taxon>Alphaproteobacteria</taxon>
        <taxon>Hyphomicrobiales</taxon>
        <taxon>Rhizobiaceae</taxon>
        <taxon>Rhizobium/Agrobacterium group</taxon>
        <taxon>Rhizobium</taxon>
    </lineage>
</organism>
<evidence type="ECO:0000313" key="2">
    <source>
        <dbReference type="Proteomes" id="UP000009319"/>
    </source>
</evidence>
<sequence>MTILPLPHASVPSRRLLDNRRLLAHFAVNALLTNSFLEIRAMMKTLSMLVSFIAAALIALPASATDFGKDSLFHHDGRGFMRHRVPTILGRPFRGWSDGRLRFSDGSGRFDHRHGRRPLIKRASFPYRGNSGFGGYGGRSVIVLVQPPVSGGISGTYAGSSYVYDTNGGTYVSASGYSLGSQRVITLAPMAKVINVTANGSDCSFEAGVCVIRP</sequence>
<comment type="caution">
    <text evidence="1">The sequence shown here is derived from an EMBL/GenBank/DDBJ whole genome shotgun (WGS) entry which is preliminary data.</text>
</comment>
<gene>
    <name evidence="1" type="ORF">BN77_0562</name>
</gene>